<reference evidence="3" key="1">
    <citation type="journal article" date="2010" name="ISME J.">
        <title>Metagenome of the Mediterranean deep chlorophyll maximum studied by direct and fosmid library 454 pyrosequencing.</title>
        <authorList>
            <person name="Ghai R."/>
            <person name="Martin-Cuadrado A.B."/>
            <person name="Molto A.G."/>
            <person name="Heredia I.G."/>
            <person name="Cabrera R."/>
            <person name="Martin J."/>
            <person name="Verdu M."/>
            <person name="Deschamps P."/>
            <person name="Moreira D."/>
            <person name="Lopez-Garcia P."/>
            <person name="Mira A."/>
            <person name="Rodriguez-Valera F."/>
        </authorList>
    </citation>
    <scope>NUCLEOTIDE SEQUENCE</scope>
</reference>
<evidence type="ECO:0000256" key="2">
    <source>
        <dbReference type="SAM" id="Phobius"/>
    </source>
</evidence>
<dbReference type="AlphaFoldDB" id="D6PLK6"/>
<organism evidence="3">
    <name type="scientific">uncultured organism MedDCM-OCT-S11-C492</name>
    <dbReference type="NCBI Taxonomy" id="743663"/>
    <lineage>
        <taxon>unclassified sequences</taxon>
        <taxon>environmental samples</taxon>
    </lineage>
</organism>
<dbReference type="EMBL" id="GU943150">
    <property type="protein sequence ID" value="ADD96607.1"/>
    <property type="molecule type" value="Genomic_DNA"/>
</dbReference>
<name>D6PLK6_9ZZZZ</name>
<keyword evidence="2" id="KW-1133">Transmembrane helix</keyword>
<protein>
    <submittedName>
        <fullName evidence="3">Uncharacterized protein</fullName>
    </submittedName>
</protein>
<keyword evidence="2" id="KW-0472">Membrane</keyword>
<feature type="transmembrane region" description="Helical" evidence="2">
    <location>
        <begin position="45"/>
        <end position="65"/>
    </location>
</feature>
<feature type="region of interest" description="Disordered" evidence="1">
    <location>
        <begin position="286"/>
        <end position="318"/>
    </location>
</feature>
<accession>D6PLK6</accession>
<evidence type="ECO:0000256" key="1">
    <source>
        <dbReference type="SAM" id="MobiDB-lite"/>
    </source>
</evidence>
<feature type="region of interest" description="Disordered" evidence="1">
    <location>
        <begin position="1"/>
        <end position="20"/>
    </location>
</feature>
<sequence>MSATDETPLPEKEDPIDARPSLFGTIHLPQRSLSRRYLSARIGKGVFVSIAVMCGIALVTLLSQISEEAFVPEEEIEVDGVRYPTKTVAQTQLSWKAETYNPEWTADDLRQERSNITIEASWVETYFEAFNNEGEQFTSLQGESTFDLEEDLERALCNAGSAPTTYKPVEPWNIFDLLPNEEQEGLSYDTGASTRINIFNRATAPTPGMGDFWVDSDDNSRWVWKGLRWESAEDDVFLAGALEYISAYPEAFADGKLWVHYTPVEPLFRGDGDLWLNRSATGVQRSPTSKKQACTTNQSSWDSIDSRNCPPPSSTPQSTIQTFVPEFCTKAETSAYILTSGQVGAAVIGEFSNEDGYEIESTSTSGRTKTIELTVAITSEGASSSFVSIVDGEFDTPHVELRPSGGFSTNWLFISHTMNYTVTYVQTAGPAADARETSYSEIGGFALGNPLDWFQVRFIDDADLDNDGILDVCDDDIDADNDENPVQGHPEHCPGVGRYAVEATTLSYADWVAQNDENNDGVHDEVKDRDIDGDGIPNLVDGQGHSAEKAFENATSLAEVPELWTHASELAAAKCAENYKSNDLAFASFDCEKAKEMVAQPPPPLRFGATRFAIWTNSFGLRNAPHLNGLNQVRQCTPSAIQRSPCSACSGW</sequence>
<keyword evidence="2" id="KW-0812">Transmembrane</keyword>
<proteinExistence type="predicted"/>
<evidence type="ECO:0000313" key="3">
    <source>
        <dbReference type="EMBL" id="ADD96607.1"/>
    </source>
</evidence>
<feature type="compositionally biased region" description="Polar residues" evidence="1">
    <location>
        <begin position="286"/>
        <end position="303"/>
    </location>
</feature>